<organism evidence="2 3">
    <name type="scientific">Mycolicibacterium pallens</name>
    <dbReference type="NCBI Taxonomy" id="370524"/>
    <lineage>
        <taxon>Bacteria</taxon>
        <taxon>Bacillati</taxon>
        <taxon>Actinomycetota</taxon>
        <taxon>Actinomycetes</taxon>
        <taxon>Mycobacteriales</taxon>
        <taxon>Mycobacteriaceae</taxon>
        <taxon>Mycolicibacterium</taxon>
    </lineage>
</organism>
<name>A0ABX8VHV5_9MYCO</name>
<evidence type="ECO:0008006" key="4">
    <source>
        <dbReference type="Google" id="ProtNLM"/>
    </source>
</evidence>
<accession>A0ABX8VHV5</accession>
<evidence type="ECO:0000256" key="1">
    <source>
        <dbReference type="SAM" id="MobiDB-lite"/>
    </source>
</evidence>
<proteinExistence type="predicted"/>
<sequence>MPTIIAIVIAVIAIAVAIGAWFRPAPKPETPAAKTYSDQETADAKKAVCDAYDLVHQAILTTNNKSGGSDPTAVLAVASNGRLAVHAGGQYLTDALSRYPATPNDLARSITDLATTFQKLTLEYLAETPDSEQEPLLRSADDATAQIKQNCK</sequence>
<evidence type="ECO:0000313" key="2">
    <source>
        <dbReference type="EMBL" id="QYL17398.1"/>
    </source>
</evidence>
<reference evidence="2 3" key="1">
    <citation type="submission" date="2021-07" db="EMBL/GenBank/DDBJ databases">
        <title>Whole genome sequencing of non-tuberculosis mycobacteria type-strains.</title>
        <authorList>
            <person name="Igarashi Y."/>
            <person name="Osugi A."/>
            <person name="Mitarai S."/>
        </authorList>
    </citation>
    <scope>NUCLEOTIDE SEQUENCE [LARGE SCALE GENOMIC DNA]</scope>
    <source>
        <strain evidence="2 3">JCM 16370</strain>
    </source>
</reference>
<dbReference type="EMBL" id="CP080333">
    <property type="protein sequence ID" value="QYL17398.1"/>
    <property type="molecule type" value="Genomic_DNA"/>
</dbReference>
<feature type="region of interest" description="Disordered" evidence="1">
    <location>
        <begin position="129"/>
        <end position="152"/>
    </location>
</feature>
<evidence type="ECO:0000313" key="3">
    <source>
        <dbReference type="Proteomes" id="UP000825367"/>
    </source>
</evidence>
<dbReference type="Proteomes" id="UP000825367">
    <property type="component" value="Chromosome"/>
</dbReference>
<gene>
    <name evidence="2" type="ORF">K0O64_02115</name>
</gene>
<dbReference type="RefSeq" id="WP_125477365.1">
    <property type="nucleotide sequence ID" value="NZ_BAAAVX010000004.1"/>
</dbReference>
<keyword evidence="3" id="KW-1185">Reference proteome</keyword>
<protein>
    <recommendedName>
        <fullName evidence="4">Alanine and proline rich membrane protein</fullName>
    </recommendedName>
</protein>